<dbReference type="GO" id="GO:0046872">
    <property type="term" value="F:metal ion binding"/>
    <property type="evidence" value="ECO:0007669"/>
    <property type="project" value="UniProtKB-KW"/>
</dbReference>
<name>A0A060HYY8_RHIET</name>
<dbReference type="GO" id="GO:1901911">
    <property type="term" value="P:adenosine 5'-(hexahydrogen pentaphosphate) catabolic process"/>
    <property type="evidence" value="ECO:0007669"/>
    <property type="project" value="TreeGrafter"/>
</dbReference>
<keyword evidence="2" id="KW-0479">Metal-binding</keyword>
<dbReference type="GO" id="GO:1901909">
    <property type="term" value="P:diadenosine hexaphosphate catabolic process"/>
    <property type="evidence" value="ECO:0007669"/>
    <property type="project" value="TreeGrafter"/>
</dbReference>
<sequence length="160" mass="17806">MTNKETHLARLATYADVILRGGMVEQVGAICLRTGLQGSTEVLLVTTRETGRWTIPKGWPIKGLKSHEAAEQEAWEEAGVKGKARKRPLGFFTYLKTLDNGTKVPALVEVHLVKVKKAFTEFPESKERRVEWLSPVAAAVRVQEPELKGLLTSLMRRKAA</sequence>
<dbReference type="GO" id="GO:0071543">
    <property type="term" value="P:diphosphoinositol polyphosphate metabolic process"/>
    <property type="evidence" value="ECO:0007669"/>
    <property type="project" value="TreeGrafter"/>
</dbReference>
<protein>
    <submittedName>
        <fullName evidence="6">NUDIX hydrolase domain-containing protein</fullName>
    </submittedName>
</protein>
<dbReference type="PROSITE" id="PS51462">
    <property type="entry name" value="NUDIX"/>
    <property type="match status" value="1"/>
</dbReference>
<dbReference type="SUPFAM" id="SSF55811">
    <property type="entry name" value="Nudix"/>
    <property type="match status" value="1"/>
</dbReference>
<evidence type="ECO:0000313" key="7">
    <source>
        <dbReference type="Proteomes" id="UP000027180"/>
    </source>
</evidence>
<dbReference type="PANTHER" id="PTHR12629:SF0">
    <property type="entry name" value="DIPHOSPHOINOSITOL-POLYPHOSPHATE DIPHOSPHATASE"/>
    <property type="match status" value="1"/>
</dbReference>
<dbReference type="InterPro" id="IPR000086">
    <property type="entry name" value="NUDIX_hydrolase_dom"/>
</dbReference>
<comment type="cofactor">
    <cofactor evidence="1">
        <name>Mg(2+)</name>
        <dbReference type="ChEBI" id="CHEBI:18420"/>
    </cofactor>
</comment>
<gene>
    <name evidence="6" type="ORF">IE4771_CH03034</name>
</gene>
<dbReference type="Gene3D" id="3.90.79.10">
    <property type="entry name" value="Nucleoside Triphosphate Pyrophosphohydrolase"/>
    <property type="match status" value="1"/>
</dbReference>
<evidence type="ECO:0000256" key="3">
    <source>
        <dbReference type="ARBA" id="ARBA00022801"/>
    </source>
</evidence>
<feature type="domain" description="Nudix hydrolase" evidence="5">
    <location>
        <begin position="22"/>
        <end position="157"/>
    </location>
</feature>
<dbReference type="GO" id="GO:0005737">
    <property type="term" value="C:cytoplasm"/>
    <property type="evidence" value="ECO:0007669"/>
    <property type="project" value="TreeGrafter"/>
</dbReference>
<dbReference type="KEGG" id="rei:IE4771_CH03034"/>
<evidence type="ECO:0000259" key="5">
    <source>
        <dbReference type="PROSITE" id="PS51462"/>
    </source>
</evidence>
<evidence type="ECO:0000256" key="4">
    <source>
        <dbReference type="ARBA" id="ARBA00022842"/>
    </source>
</evidence>
<dbReference type="PANTHER" id="PTHR12629">
    <property type="entry name" value="DIPHOSPHOINOSITOL POLYPHOSPHATE PHOSPHOHYDROLASE"/>
    <property type="match status" value="1"/>
</dbReference>
<dbReference type="Pfam" id="PF00293">
    <property type="entry name" value="NUDIX"/>
    <property type="match status" value="1"/>
</dbReference>
<dbReference type="InterPro" id="IPR047198">
    <property type="entry name" value="DDP-like_NUDIX"/>
</dbReference>
<dbReference type="HOGENOM" id="CLU_037162_8_0_5"/>
<organism evidence="6 7">
    <name type="scientific">Rhizobium etli bv. mimosae str. IE4771</name>
    <dbReference type="NCBI Taxonomy" id="1432050"/>
    <lineage>
        <taxon>Bacteria</taxon>
        <taxon>Pseudomonadati</taxon>
        <taxon>Pseudomonadota</taxon>
        <taxon>Alphaproteobacteria</taxon>
        <taxon>Hyphomicrobiales</taxon>
        <taxon>Rhizobiaceae</taxon>
        <taxon>Rhizobium/Agrobacterium group</taxon>
        <taxon>Rhizobium</taxon>
    </lineage>
</organism>
<dbReference type="InterPro" id="IPR015797">
    <property type="entry name" value="NUDIX_hydrolase-like_dom_sf"/>
</dbReference>
<dbReference type="GO" id="GO:0034431">
    <property type="term" value="F:bis(5'-adenosyl)-hexaphosphatase activity"/>
    <property type="evidence" value="ECO:0007669"/>
    <property type="project" value="TreeGrafter"/>
</dbReference>
<dbReference type="EMBL" id="CP006986">
    <property type="protein sequence ID" value="AIC28128.1"/>
    <property type="molecule type" value="Genomic_DNA"/>
</dbReference>
<dbReference type="RefSeq" id="WP_010058982.1">
    <property type="nucleotide sequence ID" value="NZ_CP006986.1"/>
</dbReference>
<dbReference type="OrthoDB" id="7066910at2"/>
<dbReference type="GO" id="GO:0034432">
    <property type="term" value="F:bis(5'-adenosyl)-pentaphosphatase activity"/>
    <property type="evidence" value="ECO:0007669"/>
    <property type="project" value="TreeGrafter"/>
</dbReference>
<accession>A0A060HYY8</accession>
<evidence type="ECO:0000256" key="1">
    <source>
        <dbReference type="ARBA" id="ARBA00001946"/>
    </source>
</evidence>
<dbReference type="GO" id="GO:0000298">
    <property type="term" value="F:endopolyphosphatase activity"/>
    <property type="evidence" value="ECO:0007669"/>
    <property type="project" value="TreeGrafter"/>
</dbReference>
<dbReference type="GO" id="GO:1901907">
    <property type="term" value="P:diadenosine pentaphosphate catabolic process"/>
    <property type="evidence" value="ECO:0007669"/>
    <property type="project" value="TreeGrafter"/>
</dbReference>
<proteinExistence type="predicted"/>
<evidence type="ECO:0000256" key="2">
    <source>
        <dbReference type="ARBA" id="ARBA00022723"/>
    </source>
</evidence>
<dbReference type="CDD" id="cd04666">
    <property type="entry name" value="NUDIX_DIPP2_like_Nudt4"/>
    <property type="match status" value="1"/>
</dbReference>
<dbReference type="Proteomes" id="UP000027180">
    <property type="component" value="Chromosome"/>
</dbReference>
<dbReference type="GO" id="GO:0008486">
    <property type="term" value="F:diphosphoinositol-polyphosphate diphosphatase activity"/>
    <property type="evidence" value="ECO:0007669"/>
    <property type="project" value="TreeGrafter"/>
</dbReference>
<keyword evidence="4" id="KW-0460">Magnesium</keyword>
<evidence type="ECO:0000313" key="6">
    <source>
        <dbReference type="EMBL" id="AIC28128.1"/>
    </source>
</evidence>
<dbReference type="AlphaFoldDB" id="A0A060HYY8"/>
<keyword evidence="3 6" id="KW-0378">Hydrolase</keyword>
<reference evidence="6 7" key="1">
    <citation type="submission" date="2013-12" db="EMBL/GenBank/DDBJ databases">
        <title>Complete genome sequence of Rhizobium etli bv. mimosae IE4771.</title>
        <authorList>
            <person name="Bustos P."/>
            <person name="Santamaria R.I."/>
            <person name="Lozano L."/>
            <person name="Ormeno-Orrillo E."/>
            <person name="Rogel M.A."/>
            <person name="Romero D."/>
            <person name="Cevallos M.A."/>
            <person name="Martinez-Romero E."/>
            <person name="Gonzalez V."/>
        </authorList>
    </citation>
    <scope>NUCLEOTIDE SEQUENCE [LARGE SCALE GENOMIC DNA]</scope>
    <source>
        <strain evidence="6 7">IE4771</strain>
    </source>
</reference>